<evidence type="ECO:0000256" key="1">
    <source>
        <dbReference type="ARBA" id="ARBA00005806"/>
    </source>
</evidence>
<dbReference type="AlphaFoldDB" id="A0AAW5ZG80"/>
<evidence type="ECO:0000313" key="3">
    <source>
        <dbReference type="Proteomes" id="UP001211064"/>
    </source>
</evidence>
<feature type="non-terminal residue" evidence="2">
    <location>
        <position position="236"/>
    </location>
</feature>
<dbReference type="Proteomes" id="UP001211064">
    <property type="component" value="Unassembled WGS sequence"/>
</dbReference>
<dbReference type="FunFam" id="3.40.50.11890:FF:000001">
    <property type="entry name" value="Putative 2-hydroxyglutaryl-CoA dehydratase, D-component"/>
    <property type="match status" value="1"/>
</dbReference>
<gene>
    <name evidence="2" type="primary">yjiM</name>
    <name evidence="2" type="ORF">NY836_32935</name>
</gene>
<comment type="similarity">
    <text evidence="1">Belongs to the FldB/FldC dehydratase alpha/beta subunit family.</text>
</comment>
<comment type="caution">
    <text evidence="2">The sequence shown here is derived from an EMBL/GenBank/DDBJ whole genome shotgun (WGS) entry which is preliminary data.</text>
</comment>
<dbReference type="Gene3D" id="3.40.50.11890">
    <property type="match status" value="1"/>
</dbReference>
<proteinExistence type="inferred from homology"/>
<dbReference type="PANTHER" id="PTHR30548:SF6">
    <property type="entry name" value="DEHYDRATASE SUBUNIT YJIM-RELATED"/>
    <property type="match status" value="1"/>
</dbReference>
<dbReference type="PANTHER" id="PTHR30548">
    <property type="entry name" value="2-HYDROXYGLUTARYL-COA DEHYDRATASE, D-COMPONENT-RELATED"/>
    <property type="match status" value="1"/>
</dbReference>
<reference evidence="2" key="1">
    <citation type="submission" date="2022-08" db="EMBL/GenBank/DDBJ databases">
        <title>Genome sequencing of human pathogens.</title>
        <authorList>
            <person name="Cao X."/>
        </authorList>
    </citation>
    <scope>NUCLEOTIDE SEQUENCE</scope>
    <source>
        <strain evidence="2">EC16126</strain>
    </source>
</reference>
<dbReference type="InterPro" id="IPR010327">
    <property type="entry name" value="FldB/FldC_alpha/beta"/>
</dbReference>
<dbReference type="Pfam" id="PF06050">
    <property type="entry name" value="HGD-D"/>
    <property type="match status" value="1"/>
</dbReference>
<protein>
    <submittedName>
        <fullName evidence="2">2-hydroxyacyl-CoA dehydratase YjiM</fullName>
    </submittedName>
</protein>
<accession>A0AAW5ZG80</accession>
<organism evidence="2 3">
    <name type="scientific">Escherichia coli</name>
    <dbReference type="NCBI Taxonomy" id="562"/>
    <lineage>
        <taxon>Bacteria</taxon>
        <taxon>Pseudomonadati</taxon>
        <taxon>Pseudomonadota</taxon>
        <taxon>Gammaproteobacteria</taxon>
        <taxon>Enterobacterales</taxon>
        <taxon>Enterobacteriaceae</taxon>
        <taxon>Escherichia</taxon>
    </lineage>
</organism>
<evidence type="ECO:0000313" key="2">
    <source>
        <dbReference type="EMBL" id="MDA4182061.1"/>
    </source>
</evidence>
<dbReference type="Gene3D" id="1.20.1270.370">
    <property type="match status" value="1"/>
</dbReference>
<dbReference type="EMBL" id="JANWOR010000954">
    <property type="protein sequence ID" value="MDA4182061.1"/>
    <property type="molecule type" value="Genomic_DNA"/>
</dbReference>
<name>A0AAW5ZG80_ECOLX</name>
<sequence>MSLITDLPAIFDQFSEARQKGFLTVMDLKERGIPLVGTYCTFMPQEIPMAAGAVVVSLCSTSDETIEEAEKDLPRNLCPLIKSSYGFGKTDKCPYFYFSDLVVGETTCDGKKKMYEYMAEFKPVHVMQLPNSVKDDASRALWKAEMLRLQKTVEERFGHEISEDALRDAIALKNRERRALANFYHLGQLNPPALSGSDILKVVYGATFRFDKEALINELDAMTARVRQQWEEGQRL</sequence>